<reference evidence="6" key="1">
    <citation type="submission" date="2020-08" db="EMBL/GenBank/DDBJ databases">
        <title>Genome public.</title>
        <authorList>
            <person name="Liu C."/>
            <person name="Sun Q."/>
        </authorList>
    </citation>
    <scope>NUCLEOTIDE SEQUENCE</scope>
    <source>
        <strain evidence="6">NSJ-50</strain>
    </source>
</reference>
<keyword evidence="3" id="KW-0378">Hydrolase</keyword>
<dbReference type="Proteomes" id="UP000647416">
    <property type="component" value="Unassembled WGS sequence"/>
</dbReference>
<evidence type="ECO:0000256" key="2">
    <source>
        <dbReference type="ARBA" id="ARBA00022670"/>
    </source>
</evidence>
<dbReference type="InterPro" id="IPR038765">
    <property type="entry name" value="Papain-like_cys_pep_sf"/>
</dbReference>
<dbReference type="PANTHER" id="PTHR47053:SF5">
    <property type="entry name" value="BIFUNCTIONAL MURAMIDASE_DL-ENDOPEPTIDASE CWLT"/>
    <property type="match status" value="1"/>
</dbReference>
<evidence type="ECO:0000313" key="7">
    <source>
        <dbReference type="Proteomes" id="UP000647416"/>
    </source>
</evidence>
<organism evidence="6 7">
    <name type="scientific">Qingrenia yutianensis</name>
    <dbReference type="NCBI Taxonomy" id="2763676"/>
    <lineage>
        <taxon>Bacteria</taxon>
        <taxon>Bacillati</taxon>
        <taxon>Bacillota</taxon>
        <taxon>Clostridia</taxon>
        <taxon>Eubacteriales</taxon>
        <taxon>Oscillospiraceae</taxon>
        <taxon>Qingrenia</taxon>
    </lineage>
</organism>
<dbReference type="InterPro" id="IPR000064">
    <property type="entry name" value="NLP_P60_dom"/>
</dbReference>
<keyword evidence="4" id="KW-0788">Thiol protease</keyword>
<dbReference type="GO" id="GO:0008234">
    <property type="term" value="F:cysteine-type peptidase activity"/>
    <property type="evidence" value="ECO:0007669"/>
    <property type="project" value="UniProtKB-KW"/>
</dbReference>
<dbReference type="Gene3D" id="3.90.1720.10">
    <property type="entry name" value="endopeptidase domain like (from Nostoc punctiforme)"/>
    <property type="match status" value="1"/>
</dbReference>
<feature type="non-terminal residue" evidence="6">
    <location>
        <position position="1"/>
    </location>
</feature>
<name>A0A926FG28_9FIRM</name>
<dbReference type="InterPro" id="IPR051202">
    <property type="entry name" value="Peptidase_C40"/>
</dbReference>
<dbReference type="AlphaFoldDB" id="A0A926FG28"/>
<protein>
    <submittedName>
        <fullName evidence="6">C40 family peptidase</fullName>
    </submittedName>
</protein>
<dbReference type="Pfam" id="PF00877">
    <property type="entry name" value="NLPC_P60"/>
    <property type="match status" value="1"/>
</dbReference>
<keyword evidence="7" id="KW-1185">Reference proteome</keyword>
<gene>
    <name evidence="6" type="ORF">H8706_12195</name>
</gene>
<feature type="domain" description="NlpC/P60" evidence="5">
    <location>
        <begin position="72"/>
        <end position="197"/>
    </location>
</feature>
<comment type="similarity">
    <text evidence="1">Belongs to the peptidase C40 family.</text>
</comment>
<evidence type="ECO:0000256" key="4">
    <source>
        <dbReference type="ARBA" id="ARBA00022807"/>
    </source>
</evidence>
<dbReference type="SUPFAM" id="SSF54001">
    <property type="entry name" value="Cysteine proteinases"/>
    <property type="match status" value="1"/>
</dbReference>
<keyword evidence="2" id="KW-0645">Protease</keyword>
<comment type="caution">
    <text evidence="6">The sequence shown here is derived from an EMBL/GenBank/DDBJ whole genome shotgun (WGS) entry which is preliminary data.</text>
</comment>
<dbReference type="GO" id="GO:0006508">
    <property type="term" value="P:proteolysis"/>
    <property type="evidence" value="ECO:0007669"/>
    <property type="project" value="UniProtKB-KW"/>
</dbReference>
<evidence type="ECO:0000259" key="5">
    <source>
        <dbReference type="PROSITE" id="PS51935"/>
    </source>
</evidence>
<evidence type="ECO:0000256" key="3">
    <source>
        <dbReference type="ARBA" id="ARBA00022801"/>
    </source>
</evidence>
<dbReference type="PROSITE" id="PS51935">
    <property type="entry name" value="NLPC_P60"/>
    <property type="match status" value="1"/>
</dbReference>
<evidence type="ECO:0000256" key="1">
    <source>
        <dbReference type="ARBA" id="ARBA00007074"/>
    </source>
</evidence>
<proteinExistence type="inferred from homology"/>
<sequence>VARSTDEDGNEVISQCGLNEALARVAAVTGKATDNITQQQVNELCSVLRFGMASAGDDGNTYMGPVPGAYSDATFAKLMEEATKYIGYPYVWGGSSPSTSFDCSGFVCWSYTHSGVYNLPRTTAQGIYNQCAKISKADAKPGDLVFFTRTYVSSEPVTHIGIYVGENQMLHCGNPIKYASIETDYWSSHFYAMGRLPIGSGE</sequence>
<dbReference type="PANTHER" id="PTHR47053">
    <property type="entry name" value="MUREIN DD-ENDOPEPTIDASE MEPH-RELATED"/>
    <property type="match status" value="1"/>
</dbReference>
<dbReference type="RefSeq" id="WP_262432860.1">
    <property type="nucleotide sequence ID" value="NZ_JACRTE010000093.1"/>
</dbReference>
<accession>A0A926FG28</accession>
<evidence type="ECO:0000313" key="6">
    <source>
        <dbReference type="EMBL" id="MBC8597609.1"/>
    </source>
</evidence>
<dbReference type="EMBL" id="JACRTE010000093">
    <property type="protein sequence ID" value="MBC8597609.1"/>
    <property type="molecule type" value="Genomic_DNA"/>
</dbReference>